<dbReference type="Proteomes" id="UP000777935">
    <property type="component" value="Unassembled WGS sequence"/>
</dbReference>
<dbReference type="InterPro" id="IPR001543">
    <property type="entry name" value="FliN-like_C"/>
</dbReference>
<dbReference type="EMBL" id="JABUFE010000005">
    <property type="protein sequence ID" value="NSX55257.1"/>
    <property type="molecule type" value="Genomic_DNA"/>
</dbReference>
<dbReference type="Gene3D" id="2.30.330.10">
    <property type="entry name" value="SpoA-like"/>
    <property type="match status" value="1"/>
</dbReference>
<feature type="region of interest" description="Disordered" evidence="1">
    <location>
        <begin position="306"/>
        <end position="356"/>
    </location>
</feature>
<evidence type="ECO:0000256" key="1">
    <source>
        <dbReference type="SAM" id="MobiDB-lite"/>
    </source>
</evidence>
<gene>
    <name evidence="3" type="ORF">HRQ87_10620</name>
</gene>
<evidence type="ECO:0000313" key="3">
    <source>
        <dbReference type="EMBL" id="NSX55257.1"/>
    </source>
</evidence>
<keyword evidence="4" id="KW-1185">Reference proteome</keyword>
<keyword evidence="3" id="KW-0282">Flagellum</keyword>
<keyword evidence="3" id="KW-0969">Cilium</keyword>
<proteinExistence type="predicted"/>
<dbReference type="RefSeq" id="WP_174138108.1">
    <property type="nucleotide sequence ID" value="NZ_JABUFE010000005.1"/>
</dbReference>
<evidence type="ECO:0000259" key="2">
    <source>
        <dbReference type="Pfam" id="PF01052"/>
    </source>
</evidence>
<reference evidence="3 4" key="1">
    <citation type="submission" date="2020-06" db="EMBL/GenBank/DDBJ databases">
        <title>Sulfitobacter algicola sp. nov., isolated from green algae.</title>
        <authorList>
            <person name="Wang C."/>
        </authorList>
    </citation>
    <scope>NUCLEOTIDE SEQUENCE [LARGE SCALE GENOMIC DNA]</scope>
    <source>
        <strain evidence="3 4">1151</strain>
    </source>
</reference>
<comment type="caution">
    <text evidence="3">The sequence shown here is derived from an EMBL/GenBank/DDBJ whole genome shotgun (WGS) entry which is preliminary data.</text>
</comment>
<sequence length="356" mass="38110">MDAQTDSILRRMASAGRAAADAGMMSPARALRFAMSKAADVTHDLPLTVLDIKEQRLALTPLCESLSEDHLLMALSGPDDALGIITWDIQSIAAVTEIQTMGRVTPTVADTRTPTRTDAAMVEPFLNASLDRFSQELADQPTAAWVNGYRCGFVLENLRIAGLVLEDVPFRVFRLTVNFGNGAKEGQIVIALPSQSATQSVPADVMKQSWGETLKARVEQGEAQVNAVLGRVSLPLSAVVGLKTGDEVSIPLSAVAGVRLETMQGQLLSNARLGQLNGARAVRLQDKTPPPMDMDHLPNAIAQSPDISISESPSMPAVDLPPMSIELKDELPQMAEADFPSLDDLPELADFPPLPD</sequence>
<name>A0ABX2IQT6_9RHOB</name>
<protein>
    <submittedName>
        <fullName evidence="3">FliM/FliN family flagellar motor switch protein</fullName>
    </submittedName>
</protein>
<dbReference type="SUPFAM" id="SSF101801">
    <property type="entry name" value="Surface presentation of antigens (SPOA)"/>
    <property type="match status" value="1"/>
</dbReference>
<keyword evidence="3" id="KW-0966">Cell projection</keyword>
<dbReference type="InterPro" id="IPR036429">
    <property type="entry name" value="SpoA-like_sf"/>
</dbReference>
<accession>A0ABX2IQT6</accession>
<evidence type="ECO:0000313" key="4">
    <source>
        <dbReference type="Proteomes" id="UP000777935"/>
    </source>
</evidence>
<organism evidence="3 4">
    <name type="scientific">Parasulfitobacter algicola</name>
    <dbReference type="NCBI Taxonomy" id="2614809"/>
    <lineage>
        <taxon>Bacteria</taxon>
        <taxon>Pseudomonadati</taxon>
        <taxon>Pseudomonadota</taxon>
        <taxon>Alphaproteobacteria</taxon>
        <taxon>Rhodobacterales</taxon>
        <taxon>Roseobacteraceae</taxon>
        <taxon>Parasulfitobacter</taxon>
    </lineage>
</organism>
<feature type="domain" description="Flagellar motor switch protein FliN-like C-terminal" evidence="2">
    <location>
        <begin position="218"/>
        <end position="287"/>
    </location>
</feature>
<dbReference type="Pfam" id="PF01052">
    <property type="entry name" value="FliMN_C"/>
    <property type="match status" value="1"/>
</dbReference>